<accession>A0A327ZMF4</accession>
<dbReference type="InterPro" id="IPR036250">
    <property type="entry name" value="AcylCo_DH-like_C"/>
</dbReference>
<proteinExistence type="inferred from homology"/>
<keyword evidence="9" id="KW-1185">Reference proteome</keyword>
<dbReference type="SUPFAM" id="SSF47203">
    <property type="entry name" value="Acyl-CoA dehydrogenase C-terminal domain-like"/>
    <property type="match status" value="1"/>
</dbReference>
<keyword evidence="4" id="KW-0274">FAD</keyword>
<keyword evidence="5" id="KW-0560">Oxidoreductase</keyword>
<evidence type="ECO:0000256" key="5">
    <source>
        <dbReference type="ARBA" id="ARBA00023002"/>
    </source>
</evidence>
<feature type="domain" description="Acyl-CoA dehydrogenase/oxidase N-terminal" evidence="7">
    <location>
        <begin position="3"/>
        <end position="104"/>
    </location>
</feature>
<dbReference type="Pfam" id="PF00441">
    <property type="entry name" value="Acyl-CoA_dh_1"/>
    <property type="match status" value="1"/>
</dbReference>
<feature type="domain" description="Acyl-CoA dehydrogenase/oxidase C-terminal" evidence="6">
    <location>
        <begin position="184"/>
        <end position="318"/>
    </location>
</feature>
<protein>
    <submittedName>
        <fullName evidence="8">Alkylation response protein AidB-like acyl-CoA dehydrogenase</fullName>
    </submittedName>
</protein>
<dbReference type="GO" id="GO:0003995">
    <property type="term" value="F:acyl-CoA dehydrogenase activity"/>
    <property type="evidence" value="ECO:0007669"/>
    <property type="project" value="TreeGrafter"/>
</dbReference>
<dbReference type="Proteomes" id="UP000249341">
    <property type="component" value="Unassembled WGS sequence"/>
</dbReference>
<dbReference type="Pfam" id="PF02771">
    <property type="entry name" value="Acyl-CoA_dh_N"/>
    <property type="match status" value="1"/>
</dbReference>
<sequence>MSEEHDALRAAVRGMLSGASARSGYDAGLWQRLGKEIGVAGLTVPEEYGGSGASLLEALVVLEELGRTLTPAPMLGGLLGTQALLASGNAEACARLLPSVCAGERVIGVSWDGTVIDGFTDLVVVSEGSLYSAGPESRRGLPGLDLTRQLSAVSFAADISEMPEKRAERLGPISVDWLRDVACVALAAEQVGAASRALELTVEYAKSRVQFGRPIGAFQVLQHRMAEGYVRVETARSACWTAAEALVAGAPEAGHLAAVAKVWCSETLREVAAEMVQVHGGIAITWEHDAHLYLRRAWDAAQLFGSPEHHLTRVADTLLS</sequence>
<reference evidence="8 9" key="1">
    <citation type="submission" date="2018-06" db="EMBL/GenBank/DDBJ databases">
        <title>Genomic Encyclopedia of Type Strains, Phase III (KMG-III): the genomes of soil and plant-associated and newly described type strains.</title>
        <authorList>
            <person name="Whitman W."/>
        </authorList>
    </citation>
    <scope>NUCLEOTIDE SEQUENCE [LARGE SCALE GENOMIC DNA]</scope>
    <source>
        <strain evidence="8 9">CGMCC 4.7090</strain>
    </source>
</reference>
<gene>
    <name evidence="8" type="ORF">B0I29_101576</name>
</gene>
<dbReference type="Gene3D" id="1.20.140.10">
    <property type="entry name" value="Butyryl-CoA Dehydrogenase, subunit A, domain 3"/>
    <property type="match status" value="1"/>
</dbReference>
<evidence type="ECO:0000256" key="2">
    <source>
        <dbReference type="ARBA" id="ARBA00009347"/>
    </source>
</evidence>
<dbReference type="SUPFAM" id="SSF56645">
    <property type="entry name" value="Acyl-CoA dehydrogenase NM domain-like"/>
    <property type="match status" value="1"/>
</dbReference>
<comment type="similarity">
    <text evidence="2">Belongs to the acyl-CoA dehydrogenase family.</text>
</comment>
<evidence type="ECO:0000259" key="7">
    <source>
        <dbReference type="Pfam" id="PF02771"/>
    </source>
</evidence>
<dbReference type="EMBL" id="QLMJ01000001">
    <property type="protein sequence ID" value="RAK43446.1"/>
    <property type="molecule type" value="Genomic_DNA"/>
</dbReference>
<evidence type="ECO:0000313" key="9">
    <source>
        <dbReference type="Proteomes" id="UP000249341"/>
    </source>
</evidence>
<dbReference type="InterPro" id="IPR013786">
    <property type="entry name" value="AcylCoA_DH/ox_N"/>
</dbReference>
<dbReference type="PANTHER" id="PTHR43884">
    <property type="entry name" value="ACYL-COA DEHYDROGENASE"/>
    <property type="match status" value="1"/>
</dbReference>
<dbReference type="OrthoDB" id="4607453at2"/>
<evidence type="ECO:0000256" key="3">
    <source>
        <dbReference type="ARBA" id="ARBA00022630"/>
    </source>
</evidence>
<evidence type="ECO:0000256" key="1">
    <source>
        <dbReference type="ARBA" id="ARBA00001974"/>
    </source>
</evidence>
<dbReference type="GO" id="GO:0050660">
    <property type="term" value="F:flavin adenine dinucleotide binding"/>
    <property type="evidence" value="ECO:0007669"/>
    <property type="project" value="InterPro"/>
</dbReference>
<dbReference type="InterPro" id="IPR037069">
    <property type="entry name" value="AcylCoA_DH/ox_N_sf"/>
</dbReference>
<dbReference type="RefSeq" id="WP_111647197.1">
    <property type="nucleotide sequence ID" value="NZ_JACHWI010000001.1"/>
</dbReference>
<evidence type="ECO:0000256" key="4">
    <source>
        <dbReference type="ARBA" id="ARBA00022827"/>
    </source>
</evidence>
<evidence type="ECO:0000313" key="8">
    <source>
        <dbReference type="EMBL" id="RAK43446.1"/>
    </source>
</evidence>
<dbReference type="Gene3D" id="1.10.540.10">
    <property type="entry name" value="Acyl-CoA dehydrogenase/oxidase, N-terminal domain"/>
    <property type="match status" value="1"/>
</dbReference>
<dbReference type="PANTHER" id="PTHR43884:SF20">
    <property type="entry name" value="ACYL-COA DEHYDROGENASE FADE28"/>
    <property type="match status" value="1"/>
</dbReference>
<dbReference type="InterPro" id="IPR009075">
    <property type="entry name" value="AcylCo_DH/oxidase_C"/>
</dbReference>
<dbReference type="InterPro" id="IPR009100">
    <property type="entry name" value="AcylCoA_DH/oxidase_NM_dom_sf"/>
</dbReference>
<comment type="cofactor">
    <cofactor evidence="1">
        <name>FAD</name>
        <dbReference type="ChEBI" id="CHEBI:57692"/>
    </cofactor>
</comment>
<evidence type="ECO:0000259" key="6">
    <source>
        <dbReference type="Pfam" id="PF00441"/>
    </source>
</evidence>
<keyword evidence="3" id="KW-0285">Flavoprotein</keyword>
<dbReference type="CDD" id="cd00567">
    <property type="entry name" value="ACAD"/>
    <property type="match status" value="1"/>
</dbReference>
<name>A0A327ZMF4_9ACTN</name>
<dbReference type="AlphaFoldDB" id="A0A327ZMF4"/>
<comment type="caution">
    <text evidence="8">The sequence shown here is derived from an EMBL/GenBank/DDBJ whole genome shotgun (WGS) entry which is preliminary data.</text>
</comment>
<organism evidence="8 9">
    <name type="scientific">Actinoplanes lutulentus</name>
    <dbReference type="NCBI Taxonomy" id="1287878"/>
    <lineage>
        <taxon>Bacteria</taxon>
        <taxon>Bacillati</taxon>
        <taxon>Actinomycetota</taxon>
        <taxon>Actinomycetes</taxon>
        <taxon>Micromonosporales</taxon>
        <taxon>Micromonosporaceae</taxon>
        <taxon>Actinoplanes</taxon>
    </lineage>
</organism>